<sequence>MGRFRTRGRTGGGRPLVASFIYHHFSSDRLSIHYGDEYNAQLTLKIDKHLSALVKYADYQRKGISSFAGDADTRKFWAQLDYAL</sequence>
<evidence type="ECO:0000313" key="2">
    <source>
        <dbReference type="Proteomes" id="UP001203512"/>
    </source>
</evidence>
<accession>A0ABT0E0C0</accession>
<reference evidence="1 2" key="1">
    <citation type="submission" date="2022-04" db="EMBL/GenBank/DDBJ databases">
        <authorList>
            <person name="Huq M.A."/>
        </authorList>
    </citation>
    <scope>NUCLEOTIDE SEQUENCE [LARGE SCALE GENOMIC DNA]</scope>
    <source>
        <strain evidence="1 2">MAH-33</strain>
    </source>
</reference>
<organism evidence="1 2">
    <name type="scientific">Sphingobium agri</name>
    <dbReference type="NCBI Taxonomy" id="2933566"/>
    <lineage>
        <taxon>Bacteria</taxon>
        <taxon>Pseudomonadati</taxon>
        <taxon>Pseudomonadota</taxon>
        <taxon>Alphaproteobacteria</taxon>
        <taxon>Sphingomonadales</taxon>
        <taxon>Sphingomonadaceae</taxon>
        <taxon>Sphingobium</taxon>
    </lineage>
</organism>
<gene>
    <name evidence="1" type="ORF">MU848_14590</name>
</gene>
<comment type="caution">
    <text evidence="1">The sequence shown here is derived from an EMBL/GenBank/DDBJ whole genome shotgun (WGS) entry which is preliminary data.</text>
</comment>
<name>A0ABT0E0C0_9SPHN</name>
<dbReference type="EMBL" id="JALKHS010000011">
    <property type="protein sequence ID" value="MCK0532815.1"/>
    <property type="molecule type" value="Genomic_DNA"/>
</dbReference>
<evidence type="ECO:0000313" key="1">
    <source>
        <dbReference type="EMBL" id="MCK0532815.1"/>
    </source>
</evidence>
<keyword evidence="2" id="KW-1185">Reference proteome</keyword>
<protein>
    <submittedName>
        <fullName evidence="1">Uncharacterized protein</fullName>
    </submittedName>
</protein>
<proteinExistence type="predicted"/>
<dbReference type="RefSeq" id="WP_247233713.1">
    <property type="nucleotide sequence ID" value="NZ_JALKHS010000011.1"/>
</dbReference>
<dbReference type="Proteomes" id="UP001203512">
    <property type="component" value="Unassembled WGS sequence"/>
</dbReference>